<keyword evidence="2" id="KW-1185">Reference proteome</keyword>
<dbReference type="InParanoid" id="A0A024GRE1"/>
<evidence type="ECO:0000313" key="2">
    <source>
        <dbReference type="Proteomes" id="UP000053237"/>
    </source>
</evidence>
<evidence type="ECO:0000313" key="1">
    <source>
        <dbReference type="EMBL" id="CCI49139.1"/>
    </source>
</evidence>
<accession>A0A024GRE1</accession>
<organism evidence="1 2">
    <name type="scientific">Albugo candida</name>
    <dbReference type="NCBI Taxonomy" id="65357"/>
    <lineage>
        <taxon>Eukaryota</taxon>
        <taxon>Sar</taxon>
        <taxon>Stramenopiles</taxon>
        <taxon>Oomycota</taxon>
        <taxon>Peronosporomycetes</taxon>
        <taxon>Albuginales</taxon>
        <taxon>Albuginaceae</taxon>
        <taxon>Albugo</taxon>
    </lineage>
</organism>
<protein>
    <submittedName>
        <fullName evidence="1">Uncharacterized protein</fullName>
    </submittedName>
</protein>
<proteinExistence type="predicted"/>
<dbReference type="AlphaFoldDB" id="A0A024GRE1"/>
<sequence length="179" mass="20423">MRSRGLGRFHRVVQHTLGDPELFDFLKWSITHSLRVGLDLCSKRCRYSSSMVSTQYSRNQKPSRTGRIWCWCEDDICFSGSSSRCQHYGHTEAHLVWATIAGQVLSNMLPPVTSKHCVSHKARPPALQHCRAQASGSNIIVLKKILKAHHIHELVPHIVRSTEKSHLKLCMQIKLFFLA</sequence>
<gene>
    <name evidence="1" type="ORF">BN9_104080</name>
</gene>
<comment type="caution">
    <text evidence="1">The sequence shown here is derived from an EMBL/GenBank/DDBJ whole genome shotgun (WGS) entry which is preliminary data.</text>
</comment>
<reference evidence="1 2" key="1">
    <citation type="submission" date="2012-05" db="EMBL/GenBank/DDBJ databases">
        <title>Recombination and specialization in a pathogen metapopulation.</title>
        <authorList>
            <person name="Gardiner A."/>
            <person name="Kemen E."/>
            <person name="Schultz-Larsen T."/>
            <person name="MacLean D."/>
            <person name="Van Oosterhout C."/>
            <person name="Jones J.D.G."/>
        </authorList>
    </citation>
    <scope>NUCLEOTIDE SEQUENCE [LARGE SCALE GENOMIC DNA]</scope>
    <source>
        <strain evidence="1 2">Ac Nc2</strain>
    </source>
</reference>
<dbReference type="EMBL" id="CAIX01000277">
    <property type="protein sequence ID" value="CCI49139.1"/>
    <property type="molecule type" value="Genomic_DNA"/>
</dbReference>
<dbReference type="Proteomes" id="UP000053237">
    <property type="component" value="Unassembled WGS sequence"/>
</dbReference>
<name>A0A024GRE1_9STRA</name>